<name>B3W611_9ACAR</name>
<gene>
    <name evidence="2" type="primary">atp8</name>
</gene>
<feature type="chain" id="PRO_5002800010" evidence="1">
    <location>
        <begin position="26"/>
        <end position="48"/>
    </location>
</feature>
<dbReference type="AlphaFoldDB" id="B3W611"/>
<geneLocation type="mitochondrion" evidence="2"/>
<dbReference type="GeneID" id="6446610"/>
<keyword evidence="2" id="KW-0496">Mitochondrion</keyword>
<reference evidence="2" key="1">
    <citation type="journal article" date="2009" name="Exp. Appl. Acarol.">
        <title>Mitochondrial genome sequence of Unionicola foili (Acari: Unionicolidae): a unique gene order with implications for phylogenetic inference.</title>
        <authorList>
            <person name="Ernsting B.R."/>
            <person name="Edwards D.D."/>
            <person name="Aldred K.J."/>
            <person name="Fites J.S."/>
            <person name="Neff C.R."/>
        </authorList>
    </citation>
    <scope>NUCLEOTIDE SEQUENCE</scope>
</reference>
<protein>
    <submittedName>
        <fullName evidence="2">ATP synthase subunit 8</fullName>
    </submittedName>
</protein>
<sequence length="48" mass="5664">MPQMSPMNWTIISLLFLLSLSLLISFHKKESEAQKATVLKNKKTLWMW</sequence>
<dbReference type="CTD" id="4509"/>
<accession>B3W611</accession>
<dbReference type="RefSeq" id="YP_002003290.1">
    <property type="nucleotide sequence ID" value="NC_011036.1"/>
</dbReference>
<dbReference type="EMBL" id="EU856396">
    <property type="protein sequence ID" value="ACF19638.1"/>
    <property type="molecule type" value="Genomic_DNA"/>
</dbReference>
<evidence type="ECO:0000313" key="2">
    <source>
        <dbReference type="EMBL" id="ACF19638.1"/>
    </source>
</evidence>
<evidence type="ECO:0000256" key="1">
    <source>
        <dbReference type="SAM" id="SignalP"/>
    </source>
</evidence>
<organism evidence="2">
    <name type="scientific">Unionicola foili</name>
    <dbReference type="NCBI Taxonomy" id="350889"/>
    <lineage>
        <taxon>Eukaryota</taxon>
        <taxon>Metazoa</taxon>
        <taxon>Ecdysozoa</taxon>
        <taxon>Arthropoda</taxon>
        <taxon>Chelicerata</taxon>
        <taxon>Arachnida</taxon>
        <taxon>Acari</taxon>
        <taxon>Acariformes</taxon>
        <taxon>Trombidiformes</taxon>
        <taxon>Prostigmata</taxon>
        <taxon>Anystina</taxon>
        <taxon>Parasitengona</taxon>
        <taxon>Hydracarina</taxon>
        <taxon>Hygrobatoidea</taxon>
        <taxon>Unionicolidae</taxon>
        <taxon>Unionicolinae</taxon>
        <taxon>Unionicola</taxon>
        <taxon>Parasitatax</taxon>
    </lineage>
</organism>
<feature type="signal peptide" evidence="1">
    <location>
        <begin position="1"/>
        <end position="25"/>
    </location>
</feature>
<proteinExistence type="predicted"/>
<keyword evidence="1" id="KW-0732">Signal</keyword>